<name>A0AAD8E408_DIPPU</name>
<reference evidence="1" key="2">
    <citation type="submission" date="2023-05" db="EMBL/GenBank/DDBJ databases">
        <authorList>
            <person name="Fouks B."/>
        </authorList>
    </citation>
    <scope>NUCLEOTIDE SEQUENCE</scope>
    <source>
        <strain evidence="1">Stay&amp;Tobe</strain>
        <tissue evidence="1">Testes</tissue>
    </source>
</reference>
<proteinExistence type="predicted"/>
<evidence type="ECO:0000313" key="1">
    <source>
        <dbReference type="EMBL" id="KAJ9576463.1"/>
    </source>
</evidence>
<comment type="caution">
    <text evidence="1">The sequence shown here is derived from an EMBL/GenBank/DDBJ whole genome shotgun (WGS) entry which is preliminary data.</text>
</comment>
<dbReference type="AlphaFoldDB" id="A0AAD8E408"/>
<accession>A0AAD8E408</accession>
<sequence>IDSNSPKDETAAKNMKYMEKLKSEKDAWKDMYETRKKNLKVARIATSEPLVLNWESSSSFLSDEDIGLLKNKPNYDEIISKCQQIKKMAAVYAHEKHKTSIINNALSSFMEEKIQFEEDKLLNELLHCN</sequence>
<keyword evidence="2" id="KW-1185">Reference proteome</keyword>
<protein>
    <submittedName>
        <fullName evidence="1">Uncharacterized protein</fullName>
    </submittedName>
</protein>
<organism evidence="1 2">
    <name type="scientific">Diploptera punctata</name>
    <name type="common">Pacific beetle cockroach</name>
    <dbReference type="NCBI Taxonomy" id="6984"/>
    <lineage>
        <taxon>Eukaryota</taxon>
        <taxon>Metazoa</taxon>
        <taxon>Ecdysozoa</taxon>
        <taxon>Arthropoda</taxon>
        <taxon>Hexapoda</taxon>
        <taxon>Insecta</taxon>
        <taxon>Pterygota</taxon>
        <taxon>Neoptera</taxon>
        <taxon>Polyneoptera</taxon>
        <taxon>Dictyoptera</taxon>
        <taxon>Blattodea</taxon>
        <taxon>Blaberoidea</taxon>
        <taxon>Blaberidae</taxon>
        <taxon>Diplopterinae</taxon>
        <taxon>Diploptera</taxon>
    </lineage>
</organism>
<feature type="non-terminal residue" evidence="1">
    <location>
        <position position="1"/>
    </location>
</feature>
<dbReference type="Proteomes" id="UP001233999">
    <property type="component" value="Unassembled WGS sequence"/>
</dbReference>
<reference evidence="1" key="1">
    <citation type="journal article" date="2023" name="IScience">
        <title>Live-bearing cockroach genome reveals convergent evolutionary mechanisms linked to viviparity in insects and beyond.</title>
        <authorList>
            <person name="Fouks B."/>
            <person name="Harrison M.C."/>
            <person name="Mikhailova A.A."/>
            <person name="Marchal E."/>
            <person name="English S."/>
            <person name="Carruthers M."/>
            <person name="Jennings E.C."/>
            <person name="Chiamaka E.L."/>
            <person name="Frigard R.A."/>
            <person name="Pippel M."/>
            <person name="Attardo G.M."/>
            <person name="Benoit J.B."/>
            <person name="Bornberg-Bauer E."/>
            <person name="Tobe S.S."/>
        </authorList>
    </citation>
    <scope>NUCLEOTIDE SEQUENCE</scope>
    <source>
        <strain evidence="1">Stay&amp;Tobe</strain>
    </source>
</reference>
<dbReference type="EMBL" id="JASPKZ010009790">
    <property type="protein sequence ID" value="KAJ9576463.1"/>
    <property type="molecule type" value="Genomic_DNA"/>
</dbReference>
<evidence type="ECO:0000313" key="2">
    <source>
        <dbReference type="Proteomes" id="UP001233999"/>
    </source>
</evidence>
<gene>
    <name evidence="1" type="ORF">L9F63_006676</name>
</gene>